<evidence type="ECO:0000259" key="10">
    <source>
        <dbReference type="Pfam" id="PF12704"/>
    </source>
</evidence>
<dbReference type="Proteomes" id="UP000254031">
    <property type="component" value="Unassembled WGS sequence"/>
</dbReference>
<keyword evidence="7 8" id="KW-0472">Membrane</keyword>
<dbReference type="NCBIfam" id="NF008357">
    <property type="entry name" value="PRK11146.1"/>
    <property type="match status" value="1"/>
</dbReference>
<feature type="domain" description="MacB-like periplasmic core" evidence="10">
    <location>
        <begin position="30"/>
        <end position="245"/>
    </location>
</feature>
<evidence type="ECO:0000256" key="2">
    <source>
        <dbReference type="ARBA" id="ARBA00005236"/>
    </source>
</evidence>
<dbReference type="NCBIfam" id="TIGR02213">
    <property type="entry name" value="lolE_release"/>
    <property type="match status" value="1"/>
</dbReference>
<dbReference type="NCBIfam" id="TIGR02212">
    <property type="entry name" value="lolCE"/>
    <property type="match status" value="1"/>
</dbReference>
<comment type="subcellular location">
    <subcellularLocation>
        <location evidence="1">Cell membrane</location>
        <topology evidence="1">Multi-pass membrane protein</topology>
    </subcellularLocation>
</comment>
<dbReference type="InterPro" id="IPR003838">
    <property type="entry name" value="ABC3_permease_C"/>
</dbReference>
<dbReference type="Pfam" id="PF02687">
    <property type="entry name" value="FtsX"/>
    <property type="match status" value="1"/>
</dbReference>
<evidence type="ECO:0000256" key="3">
    <source>
        <dbReference type="ARBA" id="ARBA00022448"/>
    </source>
</evidence>
<dbReference type="Pfam" id="PF12704">
    <property type="entry name" value="MacB_PCD"/>
    <property type="match status" value="1"/>
</dbReference>
<evidence type="ECO:0000256" key="1">
    <source>
        <dbReference type="ARBA" id="ARBA00004651"/>
    </source>
</evidence>
<keyword evidence="5 8" id="KW-0812">Transmembrane</keyword>
<dbReference type="InterPro" id="IPR011926">
    <property type="entry name" value="LolE_gammaproteobact"/>
</dbReference>
<evidence type="ECO:0000313" key="11">
    <source>
        <dbReference type="EMBL" id="STY66966.1"/>
    </source>
</evidence>
<evidence type="ECO:0000259" key="9">
    <source>
        <dbReference type="Pfam" id="PF02687"/>
    </source>
</evidence>
<evidence type="ECO:0000313" key="12">
    <source>
        <dbReference type="Proteomes" id="UP000254031"/>
    </source>
</evidence>
<feature type="transmembrane region" description="Helical" evidence="8">
    <location>
        <begin position="387"/>
        <end position="406"/>
    </location>
</feature>
<proteinExistence type="inferred from homology"/>
<evidence type="ECO:0000256" key="4">
    <source>
        <dbReference type="ARBA" id="ARBA00022475"/>
    </source>
</evidence>
<keyword evidence="4" id="KW-1003">Cell membrane</keyword>
<dbReference type="InterPro" id="IPR051447">
    <property type="entry name" value="Lipoprotein-release_system"/>
</dbReference>
<protein>
    <submittedName>
        <fullName evidence="11">Lipoprotein-releasing system transmembrane protein lolE</fullName>
    </submittedName>
</protein>
<dbReference type="AlphaFoldDB" id="A0A378NGQ4"/>
<reference evidence="11 12" key="1">
    <citation type="submission" date="2018-06" db="EMBL/GenBank/DDBJ databases">
        <authorList>
            <consortium name="Pathogen Informatics"/>
            <person name="Doyle S."/>
        </authorList>
    </citation>
    <scope>NUCLEOTIDE SEQUENCE [LARGE SCALE GENOMIC DNA]</scope>
    <source>
        <strain evidence="11 12">NCTC9380</strain>
    </source>
</reference>
<sequence length="421" mass="46576">MSTPFFISWRYQRGKQKNRLVSLIALFSNIGIALGVAVLIIGLSAMNGFERELNNRVLSVVPHAELVSFQGNQPQPIFDSKKLEALVKKSQNVTASSPFVSFTALIENGAQLKIAQVRGVDPKKQDQASQLSQFIPPEQWQAFNQQFQADEDGLILGAGIAKALEVEAGDEVTLLIPQPTEDGKLAQPLRFNLNVTGILRLDGQLDHSYALIPLNKAQELMEYQANEVSGLEISLANPFDVQQLEMPQLNGYTQPLYLNTWIDKFGYMYNDIQLIRTVMYIAMVLVIGVACFNIISTLIMAVKDKQGDIAILRTLGANNGFIRRIFLWYGLISGMKGALFGLILGVILSLNLTAIIKAIEAFFEVKLLSDGVYFVDFLPSELHWQDVVYVLAATIILSLFASLYPANRAAKLEPAKVLSGH</sequence>
<dbReference type="InterPro" id="IPR011925">
    <property type="entry name" value="LolCE_TM"/>
</dbReference>
<organism evidence="11 12">
    <name type="scientific">Mannheimia haemolytica</name>
    <name type="common">Pasteurella haemolytica</name>
    <dbReference type="NCBI Taxonomy" id="75985"/>
    <lineage>
        <taxon>Bacteria</taxon>
        <taxon>Pseudomonadati</taxon>
        <taxon>Pseudomonadota</taxon>
        <taxon>Gammaproteobacteria</taxon>
        <taxon>Pasteurellales</taxon>
        <taxon>Pasteurellaceae</taxon>
        <taxon>Mannheimia</taxon>
    </lineage>
</organism>
<feature type="transmembrane region" description="Helical" evidence="8">
    <location>
        <begin position="20"/>
        <end position="46"/>
    </location>
</feature>
<dbReference type="GO" id="GO:0098797">
    <property type="term" value="C:plasma membrane protein complex"/>
    <property type="evidence" value="ECO:0007669"/>
    <property type="project" value="TreeGrafter"/>
</dbReference>
<comment type="similarity">
    <text evidence="2">Belongs to the ABC-4 integral membrane protein family. LolC/E subfamily.</text>
</comment>
<dbReference type="GO" id="GO:0044874">
    <property type="term" value="P:lipoprotein localization to outer membrane"/>
    <property type="evidence" value="ECO:0007669"/>
    <property type="project" value="InterPro"/>
</dbReference>
<keyword evidence="3" id="KW-0813">Transport</keyword>
<keyword evidence="6 8" id="KW-1133">Transmembrane helix</keyword>
<name>A0A378NGQ4_MANHA</name>
<keyword evidence="11" id="KW-0449">Lipoprotein</keyword>
<dbReference type="GO" id="GO:0042953">
    <property type="term" value="P:lipoprotein transport"/>
    <property type="evidence" value="ECO:0007669"/>
    <property type="project" value="InterPro"/>
</dbReference>
<evidence type="ECO:0000256" key="7">
    <source>
        <dbReference type="ARBA" id="ARBA00023136"/>
    </source>
</evidence>
<feature type="transmembrane region" description="Helical" evidence="8">
    <location>
        <begin position="278"/>
        <end position="302"/>
    </location>
</feature>
<accession>A0A378NGQ4</accession>
<evidence type="ECO:0000256" key="8">
    <source>
        <dbReference type="SAM" id="Phobius"/>
    </source>
</evidence>
<evidence type="ECO:0000256" key="5">
    <source>
        <dbReference type="ARBA" id="ARBA00022692"/>
    </source>
</evidence>
<dbReference type="RefSeq" id="WP_006252120.1">
    <property type="nucleotide sequence ID" value="NZ_CP017484.1"/>
</dbReference>
<feature type="domain" description="ABC3 transporter permease C-terminal" evidence="9">
    <location>
        <begin position="281"/>
        <end position="414"/>
    </location>
</feature>
<dbReference type="PANTHER" id="PTHR30489:SF0">
    <property type="entry name" value="LIPOPROTEIN-RELEASING SYSTEM TRANSMEMBRANE PROTEIN LOLE"/>
    <property type="match status" value="1"/>
</dbReference>
<dbReference type="InterPro" id="IPR025857">
    <property type="entry name" value="MacB_PCD"/>
</dbReference>
<evidence type="ECO:0000256" key="6">
    <source>
        <dbReference type="ARBA" id="ARBA00022989"/>
    </source>
</evidence>
<dbReference type="PANTHER" id="PTHR30489">
    <property type="entry name" value="LIPOPROTEIN-RELEASING SYSTEM TRANSMEMBRANE PROTEIN LOLE"/>
    <property type="match status" value="1"/>
</dbReference>
<gene>
    <name evidence="11" type="primary">lolE</name>
    <name evidence="11" type="ORF">NCTC9380_02298</name>
</gene>
<dbReference type="EMBL" id="UGPL01000006">
    <property type="protein sequence ID" value="STY66966.1"/>
    <property type="molecule type" value="Genomic_DNA"/>
</dbReference>